<dbReference type="Gene3D" id="1.10.600.10">
    <property type="entry name" value="Farnesyl Diphosphate Synthase"/>
    <property type="match status" value="1"/>
</dbReference>
<dbReference type="OrthoDB" id="6921389at2759"/>
<keyword evidence="3" id="KW-0460">Magnesium</keyword>
<keyword evidence="6" id="KW-1185">Reference proteome</keyword>
<evidence type="ECO:0000313" key="5">
    <source>
        <dbReference type="EMBL" id="CCF58250.1"/>
    </source>
</evidence>
<evidence type="ECO:0000313" key="6">
    <source>
        <dbReference type="Proteomes" id="UP000005220"/>
    </source>
</evidence>
<evidence type="ECO:0000256" key="1">
    <source>
        <dbReference type="ARBA" id="ARBA00022679"/>
    </source>
</evidence>
<comment type="similarity">
    <text evidence="4">Belongs to the FPP/GGPP synthase family.</text>
</comment>
<dbReference type="GO" id="GO:0046872">
    <property type="term" value="F:metal ion binding"/>
    <property type="evidence" value="ECO:0007669"/>
    <property type="project" value="UniProtKB-KW"/>
</dbReference>
<dbReference type="PANTHER" id="PTHR12001:SF44">
    <property type="entry name" value="GERANYLGERANYL PYROPHOSPHATE SYNTHASE"/>
    <property type="match status" value="1"/>
</dbReference>
<dbReference type="PROSITE" id="PS00444">
    <property type="entry name" value="POLYPRENYL_SYNTHASE_2"/>
    <property type="match status" value="1"/>
</dbReference>
<dbReference type="InParanoid" id="H2AV50"/>
<dbReference type="KEGG" id="kaf:KAFR_0E00960"/>
<gene>
    <name evidence="5" type="primary">KAFR0E00960</name>
    <name evidence="5" type="ORF">KAFR_0E00960</name>
</gene>
<organism evidence="5 6">
    <name type="scientific">Kazachstania africana (strain ATCC 22294 / BCRC 22015 / CBS 2517 / CECT 1963 / NBRC 1671 / NRRL Y-8276)</name>
    <name type="common">Yeast</name>
    <name type="synonym">Kluyveromyces africanus</name>
    <dbReference type="NCBI Taxonomy" id="1071382"/>
    <lineage>
        <taxon>Eukaryota</taxon>
        <taxon>Fungi</taxon>
        <taxon>Dikarya</taxon>
        <taxon>Ascomycota</taxon>
        <taxon>Saccharomycotina</taxon>
        <taxon>Saccharomycetes</taxon>
        <taxon>Saccharomycetales</taxon>
        <taxon>Saccharomycetaceae</taxon>
        <taxon>Kazachstania</taxon>
    </lineage>
</organism>
<dbReference type="InterPro" id="IPR008949">
    <property type="entry name" value="Isoprenoid_synthase_dom_sf"/>
</dbReference>
<dbReference type="EMBL" id="HE650825">
    <property type="protein sequence ID" value="CCF58250.1"/>
    <property type="molecule type" value="Genomic_DNA"/>
</dbReference>
<dbReference type="PANTHER" id="PTHR12001">
    <property type="entry name" value="GERANYLGERANYL PYROPHOSPHATE SYNTHASE"/>
    <property type="match status" value="1"/>
</dbReference>
<evidence type="ECO:0000256" key="3">
    <source>
        <dbReference type="ARBA" id="ARBA00022842"/>
    </source>
</evidence>
<dbReference type="CDD" id="cd00685">
    <property type="entry name" value="Trans_IPPS_HT"/>
    <property type="match status" value="1"/>
</dbReference>
<dbReference type="GO" id="GO:0004311">
    <property type="term" value="F:geranylgeranyl diphosphate synthase activity"/>
    <property type="evidence" value="ECO:0007669"/>
    <property type="project" value="EnsemblFungi"/>
</dbReference>
<dbReference type="Pfam" id="PF00348">
    <property type="entry name" value="polyprenyl_synt"/>
    <property type="match status" value="1"/>
</dbReference>
<evidence type="ECO:0000256" key="4">
    <source>
        <dbReference type="RuleBase" id="RU004466"/>
    </source>
</evidence>
<dbReference type="eggNOG" id="KOG0777">
    <property type="taxonomic scope" value="Eukaryota"/>
</dbReference>
<dbReference type="GeneID" id="13882750"/>
<evidence type="ECO:0008006" key="7">
    <source>
        <dbReference type="Google" id="ProtNLM"/>
    </source>
</evidence>
<dbReference type="SFLD" id="SFLDG01017">
    <property type="entry name" value="Polyprenyl_Transferase_Like"/>
    <property type="match status" value="1"/>
</dbReference>
<dbReference type="Proteomes" id="UP000005220">
    <property type="component" value="Chromosome 5"/>
</dbReference>
<dbReference type="GO" id="GO:0033386">
    <property type="term" value="P:geranylgeranyl diphosphate biosynthetic process"/>
    <property type="evidence" value="ECO:0007669"/>
    <property type="project" value="EnsemblFungi"/>
</dbReference>
<evidence type="ECO:0000256" key="2">
    <source>
        <dbReference type="ARBA" id="ARBA00022723"/>
    </source>
</evidence>
<accession>H2AV50</accession>
<keyword evidence="1 4" id="KW-0808">Transferase</keyword>
<dbReference type="PROSITE" id="PS00723">
    <property type="entry name" value="POLYPRENYL_SYNTHASE_1"/>
    <property type="match status" value="1"/>
</dbReference>
<dbReference type="InterPro" id="IPR000092">
    <property type="entry name" value="Polyprenyl_synt"/>
</dbReference>
<sequence length="341" mass="39788">MDTSKLKELINGEPYWCDSDESILQKPYTHLTQKQGKKFRLKLILILNKIFFHLPQDLVMNLNQIIEILHNSSLLIDDIEDNSILRRGLKASHVVFGSPMTINSANYMYFKAMEIIPLLIPSELDELDKPRLTSELYEIFNTELLNLHRGQGLDIYWRDHFIIPTEEMYFNMVINKTGGLFRLTVKLMAKVATYTKTQSNDENKSLVPLCNLLGVVYQVRDDYLNLLNDDMIVNKGFGEDITEGKLSFPVIHGLNYEKKINQDKMFLWNTLLSKTTDIELKVKFIEFLKNESKSMTYTKKTLQNLTNLIKIENYFLPTDTSHIDQDTINEFHYVIHYLSTV</sequence>
<dbReference type="RefSeq" id="XP_003957385.1">
    <property type="nucleotide sequence ID" value="XM_003957336.1"/>
</dbReference>
<reference evidence="5 6" key="1">
    <citation type="journal article" date="2011" name="Proc. Natl. Acad. Sci. U.S.A.">
        <title>Evolutionary erosion of yeast sex chromosomes by mating-type switching accidents.</title>
        <authorList>
            <person name="Gordon J.L."/>
            <person name="Armisen D."/>
            <person name="Proux-Wera E."/>
            <person name="Oheigeartaigh S.S."/>
            <person name="Byrne K.P."/>
            <person name="Wolfe K.H."/>
        </authorList>
    </citation>
    <scope>NUCLEOTIDE SEQUENCE [LARGE SCALE GENOMIC DNA]</scope>
    <source>
        <strain evidence="6">ATCC 22294 / BCRC 22015 / CBS 2517 / CECT 1963 / NBRC 1671 / NRRL Y-8276</strain>
    </source>
</reference>
<dbReference type="HOGENOM" id="CLU_014015_6_0_1"/>
<dbReference type="AlphaFoldDB" id="H2AV50"/>
<name>H2AV50_KAZAF</name>
<dbReference type="SUPFAM" id="SSF48576">
    <property type="entry name" value="Terpenoid synthases"/>
    <property type="match status" value="1"/>
</dbReference>
<protein>
    <recommendedName>
        <fullName evidence="7">Geranylgeranyl pyrophosphate synthase</fullName>
    </recommendedName>
</protein>
<keyword evidence="2" id="KW-0479">Metal-binding</keyword>
<dbReference type="InterPro" id="IPR033749">
    <property type="entry name" value="Polyprenyl_synt_CS"/>
</dbReference>
<dbReference type="FunCoup" id="H2AV50">
    <property type="interactions" value="490"/>
</dbReference>
<dbReference type="STRING" id="1071382.H2AV50"/>
<proteinExistence type="inferred from homology"/>
<dbReference type="SFLD" id="SFLDS00005">
    <property type="entry name" value="Isoprenoid_Synthase_Type_I"/>
    <property type="match status" value="1"/>
</dbReference>